<dbReference type="Proteomes" id="UP000218287">
    <property type="component" value="Chromosome"/>
</dbReference>
<dbReference type="OrthoDB" id="468208at2"/>
<evidence type="ECO:0000256" key="1">
    <source>
        <dbReference type="SAM" id="Phobius"/>
    </source>
</evidence>
<feature type="transmembrane region" description="Helical" evidence="1">
    <location>
        <begin position="36"/>
        <end position="58"/>
    </location>
</feature>
<sequence>MIRHKQLSQQITVANIAIKLKSTQSSEGGFTIIESLIALLIVAILMTAIAPALVISFATRVQARRVELASQSARAYIDGIKAGSINVPNQVVLLNEVNSTNKTFNSQRSTFSGVAAPSSTLPTCTSPTYGYCQNGSAPTTTTTSLYCIDRDGGGCTNTSNRDFVIQAFRSTTATTLSAANDDATKGYLLGVRVYRADAFTSTGSLKTMKANNSKARTFTGGLGDRQTPLMEIVTEVASQQTKFDDYCSRFGGCQ</sequence>
<keyword evidence="1" id="KW-0472">Membrane</keyword>
<dbReference type="Pfam" id="PF07963">
    <property type="entry name" value="N_methyl"/>
    <property type="match status" value="1"/>
</dbReference>
<evidence type="ECO:0000313" key="3">
    <source>
        <dbReference type="Proteomes" id="UP000218287"/>
    </source>
</evidence>
<evidence type="ECO:0000313" key="2">
    <source>
        <dbReference type="EMBL" id="BAY18424.1"/>
    </source>
</evidence>
<reference evidence="2 3" key="1">
    <citation type="submission" date="2017-06" db="EMBL/GenBank/DDBJ databases">
        <title>Genome sequencing of cyanobaciteial culture collection at National Institute for Environmental Studies (NIES).</title>
        <authorList>
            <person name="Hirose Y."/>
            <person name="Shimura Y."/>
            <person name="Fujisawa T."/>
            <person name="Nakamura Y."/>
            <person name="Kawachi M."/>
        </authorList>
    </citation>
    <scope>NUCLEOTIDE SEQUENCE [LARGE SCALE GENOMIC DNA]</scope>
    <source>
        <strain evidence="2 3">NIES-21</strain>
    </source>
</reference>
<dbReference type="NCBIfam" id="TIGR02532">
    <property type="entry name" value="IV_pilin_GFxxxE"/>
    <property type="match status" value="1"/>
</dbReference>
<protein>
    <recommendedName>
        <fullName evidence="4">Prepilin-type N-terminal cleavage/methylation domain-containing protein</fullName>
    </recommendedName>
</protein>
<gene>
    <name evidence="2" type="ORF">NIES21_42710</name>
</gene>
<accession>A0A1Z4GLP7</accession>
<evidence type="ECO:0008006" key="4">
    <source>
        <dbReference type="Google" id="ProtNLM"/>
    </source>
</evidence>
<dbReference type="AlphaFoldDB" id="A0A1Z4GLP7"/>
<keyword evidence="3" id="KW-1185">Reference proteome</keyword>
<keyword evidence="1" id="KW-0812">Transmembrane</keyword>
<dbReference type="EMBL" id="AP018174">
    <property type="protein sequence ID" value="BAY18424.1"/>
    <property type="molecule type" value="Genomic_DNA"/>
</dbReference>
<dbReference type="InterPro" id="IPR012902">
    <property type="entry name" value="N_methyl_site"/>
</dbReference>
<name>A0A1Z4GLP7_9CYAN</name>
<keyword evidence="1" id="KW-1133">Transmembrane helix</keyword>
<proteinExistence type="predicted"/>
<organism evidence="2 3">
    <name type="scientific">Anabaenopsis circularis NIES-21</name>
    <dbReference type="NCBI Taxonomy" id="1085406"/>
    <lineage>
        <taxon>Bacteria</taxon>
        <taxon>Bacillati</taxon>
        <taxon>Cyanobacteriota</taxon>
        <taxon>Cyanophyceae</taxon>
        <taxon>Nostocales</taxon>
        <taxon>Nodulariaceae</taxon>
        <taxon>Anabaenopsis</taxon>
    </lineage>
</organism>
<dbReference type="NCBIfam" id="NF038303">
    <property type="entry name" value="EPS_HpsB"/>
    <property type="match status" value="1"/>
</dbReference>